<dbReference type="STRING" id="311333.SAMN05421664_3020"/>
<proteinExistence type="predicted"/>
<evidence type="ECO:0000313" key="1">
    <source>
        <dbReference type="EMBL" id="SDQ99242.1"/>
    </source>
</evidence>
<dbReference type="Proteomes" id="UP000199627">
    <property type="component" value="Unassembled WGS sequence"/>
</dbReference>
<protein>
    <submittedName>
        <fullName evidence="1">Uncharacterized protein</fullName>
    </submittedName>
</protein>
<organism evidence="1 2">
    <name type="scientific">Chryseobacterium soldanellicola</name>
    <dbReference type="NCBI Taxonomy" id="311333"/>
    <lineage>
        <taxon>Bacteria</taxon>
        <taxon>Pseudomonadati</taxon>
        <taxon>Bacteroidota</taxon>
        <taxon>Flavobacteriia</taxon>
        <taxon>Flavobacteriales</taxon>
        <taxon>Weeksellaceae</taxon>
        <taxon>Chryseobacterium group</taxon>
        <taxon>Chryseobacterium</taxon>
    </lineage>
</organism>
<name>A0A1H1FE45_9FLAO</name>
<reference evidence="2" key="1">
    <citation type="submission" date="2016-10" db="EMBL/GenBank/DDBJ databases">
        <authorList>
            <person name="Varghese N."/>
            <person name="Submissions S."/>
        </authorList>
    </citation>
    <scope>NUCLEOTIDE SEQUENCE [LARGE SCALE GENOMIC DNA]</scope>
    <source>
        <strain evidence="2">DSM 17072</strain>
    </source>
</reference>
<sequence length="386" mass="44367">MDQEKLNRRWNPYVLLDDETVNELWIDHFSKNDGKTLFILGKGFDGRMNLCIESLLNKCPDLDISTILINFDEGKSSNSHEYADLVTENVTQLEQLLTNRTLDHKNIQLWNRRGKKRRRIGDREAANLFNDYDAIKDYDNIVVDISALPRGIYFSLIGKLLSLIDEYCKDFSINLFVCIAENASIDNLIQENSIDEDIDYLFGFGGEISLEANSDKPLIWFPILGETKTQHLRKAFSKITESKDRLYEICPTLPFPSKNPRRSDTIFNEHHELMFDELNTEPQNIMYVHERNPFEVYNKLSEAVSNYQDSLKIINGCKVALSTFSSKLLSIGTLLTAFENKDSVGILNVDSQGYKIVDKNSLKNLKSESELFVTWLTGIPYNDTSK</sequence>
<dbReference type="RefSeq" id="WP_089756535.1">
    <property type="nucleotide sequence ID" value="NZ_FNKL01000004.1"/>
</dbReference>
<dbReference type="AlphaFoldDB" id="A0A1H1FE45"/>
<evidence type="ECO:0000313" key="2">
    <source>
        <dbReference type="Proteomes" id="UP000199627"/>
    </source>
</evidence>
<keyword evidence="2" id="KW-1185">Reference proteome</keyword>
<dbReference type="OrthoDB" id="1550492at2"/>
<dbReference type="EMBL" id="FNKL01000004">
    <property type="protein sequence ID" value="SDQ99242.1"/>
    <property type="molecule type" value="Genomic_DNA"/>
</dbReference>
<gene>
    <name evidence="1" type="ORF">SAMN05421664_3020</name>
</gene>
<accession>A0A1H1FE45</accession>